<gene>
    <name evidence="6" type="ORF">GCM10017566_65650</name>
</gene>
<organism evidence="6 7">
    <name type="scientific">Amycolatopsis bartoniae</name>
    <dbReference type="NCBI Taxonomy" id="941986"/>
    <lineage>
        <taxon>Bacteria</taxon>
        <taxon>Bacillati</taxon>
        <taxon>Actinomycetota</taxon>
        <taxon>Actinomycetes</taxon>
        <taxon>Pseudonocardiales</taxon>
        <taxon>Pseudonocardiaceae</taxon>
        <taxon>Amycolatopsis</taxon>
    </lineage>
</organism>
<dbReference type="GO" id="GO:0016874">
    <property type="term" value="F:ligase activity"/>
    <property type="evidence" value="ECO:0007669"/>
    <property type="project" value="UniProtKB-KW"/>
</dbReference>
<dbReference type="PROSITE" id="PS50975">
    <property type="entry name" value="ATP_GRASP"/>
    <property type="match status" value="1"/>
</dbReference>
<dbReference type="InterPro" id="IPR052032">
    <property type="entry name" value="ATP-dep_AA_Ligase"/>
</dbReference>
<evidence type="ECO:0000313" key="6">
    <source>
        <dbReference type="EMBL" id="GHF82393.1"/>
    </source>
</evidence>
<dbReference type="Gene3D" id="3.30.470.20">
    <property type="entry name" value="ATP-grasp fold, B domain"/>
    <property type="match status" value="1"/>
</dbReference>
<dbReference type="OrthoDB" id="8441067at2"/>
<reference evidence="6" key="1">
    <citation type="journal article" date="2014" name="Int. J. Syst. Evol. Microbiol.">
        <title>Complete genome sequence of Corynebacterium casei LMG S-19264T (=DSM 44701T), isolated from a smear-ripened cheese.</title>
        <authorList>
            <consortium name="US DOE Joint Genome Institute (JGI-PGF)"/>
            <person name="Walter F."/>
            <person name="Albersmeier A."/>
            <person name="Kalinowski J."/>
            <person name="Ruckert C."/>
        </authorList>
    </citation>
    <scope>NUCLEOTIDE SEQUENCE</scope>
    <source>
        <strain evidence="6">CGMCC 4.7679</strain>
    </source>
</reference>
<name>A0A8H9J3I1_9PSEU</name>
<evidence type="ECO:0000256" key="1">
    <source>
        <dbReference type="ARBA" id="ARBA00022598"/>
    </source>
</evidence>
<dbReference type="InterPro" id="IPR011761">
    <property type="entry name" value="ATP-grasp"/>
</dbReference>
<keyword evidence="2 4" id="KW-0547">Nucleotide-binding</keyword>
<reference evidence="6" key="2">
    <citation type="submission" date="2020-09" db="EMBL/GenBank/DDBJ databases">
        <authorList>
            <person name="Sun Q."/>
            <person name="Zhou Y."/>
        </authorList>
    </citation>
    <scope>NUCLEOTIDE SEQUENCE</scope>
    <source>
        <strain evidence="6">CGMCC 4.7679</strain>
    </source>
</reference>
<evidence type="ECO:0000256" key="4">
    <source>
        <dbReference type="PROSITE-ProRule" id="PRU00409"/>
    </source>
</evidence>
<sequence>MTTKNIFVVGLDENNLRTLQRVPGAENYRYHTLLTVPEIQEGEIPIADLIDKAVRQLDAFDGNIDAIVGYWDFPSTSIVPILGKRYGVPHPNLEGVIKAEHKYWSRLEQAKVIDNLPKFALVDLDGDEKPPADLSFPMWLKPVKSFSSELAFQAKNEDDFADAVAEIRDGIGRVGKPFQYVLDHAPELQLPPEVADAGALACLAEESLTGEQAATEGYVYNGEVVVNGALDSINYPDSSSFLRHQYPSQLPEPVVRQMIEVSKKVIKQLGLDNSTFSIEFFARPDTGEVNVLEINARHSQSHAEMFEFVDGVPNHHCMVQLGLGNRPDMPHGKGEYRIGAKWYHRRFTDGIVRRLPTDEEIERIQRDIPGVVVDLVPQEGQRLSDMDAQDSYSYELAFVYVGADSEAELKEKYQRTIDSLHFEFEDVQEA</sequence>
<evidence type="ECO:0000259" key="5">
    <source>
        <dbReference type="PROSITE" id="PS50975"/>
    </source>
</evidence>
<evidence type="ECO:0000256" key="3">
    <source>
        <dbReference type="ARBA" id="ARBA00022840"/>
    </source>
</evidence>
<dbReference type="SUPFAM" id="SSF56059">
    <property type="entry name" value="Glutathione synthetase ATP-binding domain-like"/>
    <property type="match status" value="1"/>
</dbReference>
<dbReference type="PANTHER" id="PTHR43585:SF2">
    <property type="entry name" value="ATP-GRASP ENZYME FSQD"/>
    <property type="match status" value="1"/>
</dbReference>
<keyword evidence="7" id="KW-1185">Reference proteome</keyword>
<protein>
    <recommendedName>
        <fullName evidence="5">ATP-grasp domain-containing protein</fullName>
    </recommendedName>
</protein>
<accession>A0A8H9J3I1</accession>
<dbReference type="EMBL" id="BNAV01000015">
    <property type="protein sequence ID" value="GHF82393.1"/>
    <property type="molecule type" value="Genomic_DNA"/>
</dbReference>
<dbReference type="PANTHER" id="PTHR43585">
    <property type="entry name" value="FUMIPYRROLE BIOSYNTHESIS PROTEIN C"/>
    <property type="match status" value="1"/>
</dbReference>
<evidence type="ECO:0000313" key="7">
    <source>
        <dbReference type="Proteomes" id="UP000658656"/>
    </source>
</evidence>
<feature type="domain" description="ATP-grasp" evidence="5">
    <location>
        <begin position="105"/>
        <end position="323"/>
    </location>
</feature>
<dbReference type="RefSeq" id="WP_145936569.1">
    <property type="nucleotide sequence ID" value="NZ_BNAV01000015.1"/>
</dbReference>
<proteinExistence type="predicted"/>
<dbReference type="GO" id="GO:0046872">
    <property type="term" value="F:metal ion binding"/>
    <property type="evidence" value="ECO:0007669"/>
    <property type="project" value="InterPro"/>
</dbReference>
<dbReference type="Proteomes" id="UP000658656">
    <property type="component" value="Unassembled WGS sequence"/>
</dbReference>
<comment type="caution">
    <text evidence="6">The sequence shown here is derived from an EMBL/GenBank/DDBJ whole genome shotgun (WGS) entry which is preliminary data.</text>
</comment>
<keyword evidence="3 4" id="KW-0067">ATP-binding</keyword>
<dbReference type="AlphaFoldDB" id="A0A8H9J3I1"/>
<dbReference type="Pfam" id="PF13535">
    <property type="entry name" value="ATP-grasp_4"/>
    <property type="match status" value="1"/>
</dbReference>
<evidence type="ECO:0000256" key="2">
    <source>
        <dbReference type="ARBA" id="ARBA00022741"/>
    </source>
</evidence>
<dbReference type="GO" id="GO:0005524">
    <property type="term" value="F:ATP binding"/>
    <property type="evidence" value="ECO:0007669"/>
    <property type="project" value="UniProtKB-UniRule"/>
</dbReference>
<keyword evidence="1" id="KW-0436">Ligase</keyword>